<evidence type="ECO:0000313" key="4">
    <source>
        <dbReference type="WBParaSite" id="BTMF_0001409701-mRNA-1"/>
    </source>
</evidence>
<protein>
    <submittedName>
        <fullName evidence="2 4">Uncharacterized protein</fullName>
    </submittedName>
</protein>
<keyword evidence="1" id="KW-0812">Transmembrane</keyword>
<evidence type="ECO:0000313" key="3">
    <source>
        <dbReference type="Proteomes" id="UP000280834"/>
    </source>
</evidence>
<evidence type="ECO:0000313" key="2">
    <source>
        <dbReference type="EMBL" id="VDO41414.1"/>
    </source>
</evidence>
<name>A0A0R3R257_9BILA</name>
<reference evidence="2 3" key="2">
    <citation type="submission" date="2018-11" db="EMBL/GenBank/DDBJ databases">
        <authorList>
            <consortium name="Pathogen Informatics"/>
        </authorList>
    </citation>
    <scope>NUCLEOTIDE SEQUENCE [LARGE SCALE GENOMIC DNA]</scope>
</reference>
<dbReference type="WBParaSite" id="BTMF_0001409701-mRNA-1">
    <property type="protein sequence ID" value="BTMF_0001409701-mRNA-1"/>
    <property type="gene ID" value="BTMF_0001409701"/>
</dbReference>
<accession>A0A0R3R257</accession>
<dbReference type="EMBL" id="UZAG01018878">
    <property type="protein sequence ID" value="VDO41414.1"/>
    <property type="molecule type" value="Genomic_DNA"/>
</dbReference>
<sequence length="35" mass="4538">MFDYENVKHFLFIIINYHHLTLLILYHTIHYHFYK</sequence>
<feature type="transmembrane region" description="Helical" evidence="1">
    <location>
        <begin position="6"/>
        <end position="26"/>
    </location>
</feature>
<reference evidence="4" key="1">
    <citation type="submission" date="2017-02" db="UniProtKB">
        <authorList>
            <consortium name="WormBaseParasite"/>
        </authorList>
    </citation>
    <scope>IDENTIFICATION</scope>
</reference>
<evidence type="ECO:0000256" key="1">
    <source>
        <dbReference type="SAM" id="Phobius"/>
    </source>
</evidence>
<keyword evidence="1" id="KW-1133">Transmembrane helix</keyword>
<gene>
    <name evidence="2" type="ORF">BTMF_LOCUS12093</name>
</gene>
<keyword evidence="3" id="KW-1185">Reference proteome</keyword>
<dbReference type="AlphaFoldDB" id="A0A0R3R257"/>
<keyword evidence="1" id="KW-0472">Membrane</keyword>
<organism evidence="4">
    <name type="scientific">Brugia timori</name>
    <dbReference type="NCBI Taxonomy" id="42155"/>
    <lineage>
        <taxon>Eukaryota</taxon>
        <taxon>Metazoa</taxon>
        <taxon>Ecdysozoa</taxon>
        <taxon>Nematoda</taxon>
        <taxon>Chromadorea</taxon>
        <taxon>Rhabditida</taxon>
        <taxon>Spirurina</taxon>
        <taxon>Spiruromorpha</taxon>
        <taxon>Filarioidea</taxon>
        <taxon>Onchocercidae</taxon>
        <taxon>Brugia</taxon>
    </lineage>
</organism>
<dbReference type="Proteomes" id="UP000280834">
    <property type="component" value="Unassembled WGS sequence"/>
</dbReference>
<proteinExistence type="predicted"/>